<evidence type="ECO:0000313" key="6">
    <source>
        <dbReference type="EMBL" id="AKS40415.1"/>
    </source>
</evidence>
<sequence>MPSVWRQWPLLLSLALLAWALFAQPSLSGIAGGVALFLLGMRSLEQGLRQLAGGTLQRVLQRSTDRRWKALAFGALTTALSQSSSLISVITIAFLSAGLIPLVAGIGVVFGANLGTTSGAWLVAAFGLKVDIAAWALPLITFGVLFQFLRDHRLQGSGQVLLGIGLVFLGIDYMKTGFEAYQAIVDLSRYAMDGLAGLLVYTLIGLAATVLMQSSHATLILTITALAAGQLSYDNALAVSIGANIGTTVTALISSIGSQIEGRRLAVAHLIFNAVTASVALIAMPLFLWAVDALSTLMGIRPDSHTMKLALFHTLFNLAGLVLMVPMITPLAAWLERWLKAAPPKVDQPRFINDQLLESPAPALAAARLELLRLFDHVLALVARVLGFEPAELRRLKDPELLFREAPQGHAVDVDAVYLEKIKPLHGLTLSFLSRLPATGFRAEQLSRLRRASRTLIEAAKAAKHLQKNLLRYPRDGNEALSETYLALRARLGWLVHHLLDREHEIDELDLETWLAQLELTAKDAAAEADQALDELIRRRLIASEQATSMMNDNAYGQHLETNLLETARLLMPELADQAEETLTPSG</sequence>
<dbReference type="NCBIfam" id="NF037997">
    <property type="entry name" value="Na_Pi_symport"/>
    <property type="match status" value="1"/>
</dbReference>
<proteinExistence type="predicted"/>
<dbReference type="GO" id="GO:0005886">
    <property type="term" value="C:plasma membrane"/>
    <property type="evidence" value="ECO:0007669"/>
    <property type="project" value="UniProtKB-SubCell"/>
</dbReference>
<keyword evidence="4" id="KW-1133">Transmembrane helix</keyword>
<evidence type="ECO:0000256" key="4">
    <source>
        <dbReference type="ARBA" id="ARBA00022989"/>
    </source>
</evidence>
<reference evidence="6 7" key="1">
    <citation type="submission" date="2015-07" db="EMBL/GenBank/DDBJ databases">
        <authorList>
            <person name="Noorani M."/>
        </authorList>
    </citation>
    <scope>NUCLEOTIDE SEQUENCE [LARGE SCALE GENOMIC DNA]</scope>
    <source>
        <strain evidence="6 7">KCTC 42284</strain>
    </source>
</reference>
<evidence type="ECO:0000256" key="5">
    <source>
        <dbReference type="ARBA" id="ARBA00023136"/>
    </source>
</evidence>
<dbReference type="Pfam" id="PF02690">
    <property type="entry name" value="Na_Pi_cotrans"/>
    <property type="match status" value="2"/>
</dbReference>
<evidence type="ECO:0000313" key="7">
    <source>
        <dbReference type="Proteomes" id="UP000066624"/>
    </source>
</evidence>
<evidence type="ECO:0000256" key="2">
    <source>
        <dbReference type="ARBA" id="ARBA00022475"/>
    </source>
</evidence>
<dbReference type="GO" id="GO:0005436">
    <property type="term" value="F:sodium:phosphate symporter activity"/>
    <property type="evidence" value="ECO:0007669"/>
    <property type="project" value="InterPro"/>
</dbReference>
<dbReference type="KEGG" id="wma:WM2015_24"/>
<gene>
    <name evidence="6" type="ORF">WM2015_24</name>
</gene>
<keyword evidence="3" id="KW-0812">Transmembrane</keyword>
<dbReference type="PANTHER" id="PTHR10010:SF46">
    <property type="entry name" value="SODIUM-DEPENDENT PHOSPHATE TRANSPORT PROTEIN 2B"/>
    <property type="match status" value="1"/>
</dbReference>
<evidence type="ECO:0000256" key="3">
    <source>
        <dbReference type="ARBA" id="ARBA00022692"/>
    </source>
</evidence>
<protein>
    <submittedName>
        <fullName evidence="6">Sodium:phosphate symporter</fullName>
    </submittedName>
</protein>
<dbReference type="PATRIC" id="fig|1579979.3.peg.24"/>
<dbReference type="AlphaFoldDB" id="A0A0K0XRY5"/>
<dbReference type="RefSeq" id="WP_049724135.1">
    <property type="nucleotide sequence ID" value="NZ_CP012154.1"/>
</dbReference>
<comment type="subcellular location">
    <subcellularLocation>
        <location evidence="1">Cell membrane</location>
        <topology evidence="1">Multi-pass membrane protein</topology>
    </subcellularLocation>
</comment>
<dbReference type="PANTHER" id="PTHR10010">
    <property type="entry name" value="SOLUTE CARRIER FAMILY 34 SODIUM PHOSPHATE , MEMBER 2-RELATED"/>
    <property type="match status" value="1"/>
</dbReference>
<dbReference type="OrthoDB" id="9763003at2"/>
<keyword evidence="2" id="KW-1003">Cell membrane</keyword>
<evidence type="ECO:0000256" key="1">
    <source>
        <dbReference type="ARBA" id="ARBA00004651"/>
    </source>
</evidence>
<dbReference type="InterPro" id="IPR003841">
    <property type="entry name" value="Na/Pi_transpt"/>
</dbReference>
<dbReference type="Proteomes" id="UP000066624">
    <property type="component" value="Chromosome"/>
</dbReference>
<dbReference type="GO" id="GO:0044341">
    <property type="term" value="P:sodium-dependent phosphate transport"/>
    <property type="evidence" value="ECO:0007669"/>
    <property type="project" value="InterPro"/>
</dbReference>
<name>A0A0K0XRY5_9GAMM</name>
<keyword evidence="7" id="KW-1185">Reference proteome</keyword>
<dbReference type="EMBL" id="CP012154">
    <property type="protein sequence ID" value="AKS40415.1"/>
    <property type="molecule type" value="Genomic_DNA"/>
</dbReference>
<organism evidence="6 7">
    <name type="scientific">Wenzhouxiangella marina</name>
    <dbReference type="NCBI Taxonomy" id="1579979"/>
    <lineage>
        <taxon>Bacteria</taxon>
        <taxon>Pseudomonadati</taxon>
        <taxon>Pseudomonadota</taxon>
        <taxon>Gammaproteobacteria</taxon>
        <taxon>Chromatiales</taxon>
        <taxon>Wenzhouxiangellaceae</taxon>
        <taxon>Wenzhouxiangella</taxon>
    </lineage>
</organism>
<dbReference type="STRING" id="1579979.WM2015_24"/>
<keyword evidence="5" id="KW-0472">Membrane</keyword>
<accession>A0A0K0XRY5</accession>